<evidence type="ECO:0000259" key="1">
    <source>
        <dbReference type="Pfam" id="PF13847"/>
    </source>
</evidence>
<dbReference type="PhylomeDB" id="Q8ETD4"/>
<dbReference type="STRING" id="221109.gene:10732530"/>
<dbReference type="eggNOG" id="COG2226">
    <property type="taxonomic scope" value="Bacteria"/>
</dbReference>
<evidence type="ECO:0000313" key="3">
    <source>
        <dbReference type="Proteomes" id="UP000000822"/>
    </source>
</evidence>
<organism evidence="2 3">
    <name type="scientific">Oceanobacillus iheyensis (strain DSM 14371 / CIP 107618 / JCM 11309 / KCTC 3954 / HTE831)</name>
    <dbReference type="NCBI Taxonomy" id="221109"/>
    <lineage>
        <taxon>Bacteria</taxon>
        <taxon>Bacillati</taxon>
        <taxon>Bacillota</taxon>
        <taxon>Bacilli</taxon>
        <taxon>Bacillales</taxon>
        <taxon>Bacillaceae</taxon>
        <taxon>Oceanobacillus</taxon>
    </lineage>
</organism>
<dbReference type="HOGENOM" id="CLU_058846_2_0_9"/>
<dbReference type="KEGG" id="oih:OB0327"/>
<dbReference type="EMBL" id="BA000028">
    <property type="protein sequence ID" value="BAC12283.1"/>
    <property type="molecule type" value="Genomic_DNA"/>
</dbReference>
<proteinExistence type="predicted"/>
<dbReference type="Proteomes" id="UP000000822">
    <property type="component" value="Chromosome"/>
</dbReference>
<sequence>MTSFQSSDQLNHFIHTYNLYKGDTIQQIQLNHRMELVNAFQVEKGMRIIEIGCGQGDTTAALANAVGENGKIVAIDIAKEDYGAPLTLGQANQVIKQSPLGDRISFYLDTDFLEFETNETFDMAILSHSSWYFNSPSQLQKYFSKLRRITKKLCFAEWDLAYANIQQRPHFLAASILALYSNFVSNDGNIQHLFDKRQIQTYIEDAGFNIIDQSTVDATYLQDGDWERSYANSIRESFSEASPMIQTLVESYYDIMNQPVEGQSLNSFVLSAI</sequence>
<dbReference type="CDD" id="cd02440">
    <property type="entry name" value="AdoMet_MTases"/>
    <property type="match status" value="1"/>
</dbReference>
<accession>Q8ETD4</accession>
<dbReference type="SUPFAM" id="SSF53335">
    <property type="entry name" value="S-adenosyl-L-methionine-dependent methyltransferases"/>
    <property type="match status" value="1"/>
</dbReference>
<dbReference type="InterPro" id="IPR025714">
    <property type="entry name" value="Methyltranfer_dom"/>
</dbReference>
<dbReference type="InterPro" id="IPR029063">
    <property type="entry name" value="SAM-dependent_MTases_sf"/>
</dbReference>
<dbReference type="RefSeq" id="WP_011064730.1">
    <property type="nucleotide sequence ID" value="NC_004193.1"/>
</dbReference>
<gene>
    <name evidence="2" type="ordered locus">OB0327</name>
</gene>
<reference evidence="2 3" key="1">
    <citation type="journal article" date="2001" name="FEMS Microbiol. Lett.">
        <title>Oceanobacillus iheyensis gen. nov., sp. nov., a deep-sea extremely halotolerant and alkaliphilic species isolated from a depth of 1050 m on the Iheya Ridge.</title>
        <authorList>
            <person name="Lu J."/>
            <person name="Nogi Y."/>
            <person name="Takami H."/>
        </authorList>
    </citation>
    <scope>NUCLEOTIDE SEQUENCE [LARGE SCALE GENOMIC DNA]</scope>
    <source>
        <strain evidence="3">DSM 14371 / CIP 107618 / JCM 11309 / KCTC 3954 / HTE831</strain>
    </source>
</reference>
<feature type="domain" description="Methyltransferase" evidence="1">
    <location>
        <begin position="43"/>
        <end position="159"/>
    </location>
</feature>
<dbReference type="AlphaFoldDB" id="Q8ETD4"/>
<dbReference type="Gene3D" id="3.40.50.150">
    <property type="entry name" value="Vaccinia Virus protein VP39"/>
    <property type="match status" value="1"/>
</dbReference>
<name>Q8ETD4_OCEIH</name>
<protein>
    <submittedName>
        <fullName evidence="2">Hypothetical conserved protein</fullName>
    </submittedName>
</protein>
<dbReference type="Pfam" id="PF13847">
    <property type="entry name" value="Methyltransf_31"/>
    <property type="match status" value="1"/>
</dbReference>
<keyword evidence="3" id="KW-1185">Reference proteome</keyword>
<evidence type="ECO:0000313" key="2">
    <source>
        <dbReference type="EMBL" id="BAC12283.1"/>
    </source>
</evidence>
<reference evidence="2 3" key="2">
    <citation type="journal article" date="2002" name="Nucleic Acids Res.">
        <title>Genome sequence of Oceanobacillus iheyensis isolated from the Iheya Ridge and its unexpected adaptive capabilities to extreme environments.</title>
        <authorList>
            <person name="Takami H."/>
            <person name="Takaki Y."/>
            <person name="Uchiyama I."/>
        </authorList>
    </citation>
    <scope>NUCLEOTIDE SEQUENCE [LARGE SCALE GENOMIC DNA]</scope>
    <source>
        <strain evidence="3">DSM 14371 / CIP 107618 / JCM 11309 / KCTC 3954 / HTE831</strain>
    </source>
</reference>